<dbReference type="Gene3D" id="1.10.3210.10">
    <property type="entry name" value="Hypothetical protein af1432"/>
    <property type="match status" value="1"/>
</dbReference>
<accession>A5CYP4</accession>
<evidence type="ECO:0000313" key="3">
    <source>
        <dbReference type="Proteomes" id="UP000006556"/>
    </source>
</evidence>
<feature type="domain" description="HD-GYP" evidence="1">
    <location>
        <begin position="1"/>
        <end position="181"/>
    </location>
</feature>
<evidence type="ECO:0000313" key="2">
    <source>
        <dbReference type="EMBL" id="BAF60878.1"/>
    </source>
</evidence>
<evidence type="ECO:0000259" key="1">
    <source>
        <dbReference type="PROSITE" id="PS51832"/>
    </source>
</evidence>
<dbReference type="HOGENOM" id="CLU_000445_92_3_9"/>
<dbReference type="PANTHER" id="PTHR43155">
    <property type="entry name" value="CYCLIC DI-GMP PHOSPHODIESTERASE PA4108-RELATED"/>
    <property type="match status" value="1"/>
</dbReference>
<keyword evidence="3" id="KW-1185">Reference proteome</keyword>
<dbReference type="AlphaFoldDB" id="A5CYP4"/>
<reference evidence="3" key="1">
    <citation type="journal article" date="2008" name="Genome Res.">
        <title>The genome of Pelotomaculum thermopropionicum reveals niche-associated evolution in anaerobic microbiota.</title>
        <authorList>
            <person name="Kosaka T."/>
            <person name="Kato S."/>
            <person name="Shimoyama T."/>
            <person name="Ishii S."/>
            <person name="Abe T."/>
            <person name="Watanabe K."/>
        </authorList>
    </citation>
    <scope>NUCLEOTIDE SEQUENCE [LARGE SCALE GENOMIC DNA]</scope>
    <source>
        <strain evidence="3">DSM 13744 / JCM 10971 / SI</strain>
    </source>
</reference>
<dbReference type="eggNOG" id="COG2206">
    <property type="taxonomic scope" value="Bacteria"/>
</dbReference>
<dbReference type="EMBL" id="AP009389">
    <property type="protein sequence ID" value="BAF60878.1"/>
    <property type="molecule type" value="Genomic_DNA"/>
</dbReference>
<dbReference type="Proteomes" id="UP000006556">
    <property type="component" value="Chromosome"/>
</dbReference>
<sequence length="181" mass="20345">MKLRDASLERHSRRVAKIAIAIADKMVMSNKEQDYIYLAGLLHDVGKLGMKDSYLLKPGKLSLEEWLEIKKHPVISYNLLKAIPGMHYVSLIALYHHERYDGNGYPRGLMGNSIPKGARILAVADAFEAMTADRVYRPKLDCRAAVAELRRCSGSQFDPVIVSAFCRALSEINFLDPNVKL</sequence>
<dbReference type="Pfam" id="PF13487">
    <property type="entry name" value="HD_5"/>
    <property type="match status" value="1"/>
</dbReference>
<dbReference type="STRING" id="370438.PTH_2697"/>
<dbReference type="InterPro" id="IPR037522">
    <property type="entry name" value="HD_GYP_dom"/>
</dbReference>
<proteinExistence type="predicted"/>
<protein>
    <recommendedName>
        <fullName evidence="1">HD-GYP domain-containing protein</fullName>
    </recommendedName>
</protein>
<gene>
    <name evidence="2" type="ordered locus">PTH_2697</name>
</gene>
<dbReference type="SMART" id="SM00471">
    <property type="entry name" value="HDc"/>
    <property type="match status" value="1"/>
</dbReference>
<name>A5CYP4_PELTS</name>
<dbReference type="KEGG" id="pth:PTH_2697"/>
<organism evidence="2 3">
    <name type="scientific">Pelotomaculum thermopropionicum (strain DSM 13744 / JCM 10971 / SI)</name>
    <dbReference type="NCBI Taxonomy" id="370438"/>
    <lineage>
        <taxon>Bacteria</taxon>
        <taxon>Bacillati</taxon>
        <taxon>Bacillota</taxon>
        <taxon>Clostridia</taxon>
        <taxon>Eubacteriales</taxon>
        <taxon>Desulfotomaculaceae</taxon>
        <taxon>Pelotomaculum</taxon>
    </lineage>
</organism>
<dbReference type="PANTHER" id="PTHR43155:SF2">
    <property type="entry name" value="CYCLIC DI-GMP PHOSPHODIESTERASE PA4108"/>
    <property type="match status" value="1"/>
</dbReference>
<dbReference type="SUPFAM" id="SSF109604">
    <property type="entry name" value="HD-domain/PDEase-like"/>
    <property type="match status" value="1"/>
</dbReference>
<dbReference type="PROSITE" id="PS51832">
    <property type="entry name" value="HD_GYP"/>
    <property type="match status" value="1"/>
</dbReference>
<dbReference type="CDD" id="cd00077">
    <property type="entry name" value="HDc"/>
    <property type="match status" value="1"/>
</dbReference>
<dbReference type="InterPro" id="IPR003607">
    <property type="entry name" value="HD/PDEase_dom"/>
</dbReference>